<feature type="signal peptide" evidence="1">
    <location>
        <begin position="1"/>
        <end position="20"/>
    </location>
</feature>
<feature type="chain" id="PRO_5046633348" description="YD repeat-containing protein" evidence="1">
    <location>
        <begin position="21"/>
        <end position="256"/>
    </location>
</feature>
<proteinExistence type="predicted"/>
<gene>
    <name evidence="2" type="ORF">ACFFVF_17140</name>
</gene>
<comment type="caution">
    <text evidence="2">The sequence shown here is derived from an EMBL/GenBank/DDBJ whole genome shotgun (WGS) entry which is preliminary data.</text>
</comment>
<dbReference type="Proteomes" id="UP001589607">
    <property type="component" value="Unassembled WGS sequence"/>
</dbReference>
<organism evidence="2 3">
    <name type="scientific">Flavobacterium jumunjinense</name>
    <dbReference type="NCBI Taxonomy" id="998845"/>
    <lineage>
        <taxon>Bacteria</taxon>
        <taxon>Pseudomonadati</taxon>
        <taxon>Bacteroidota</taxon>
        <taxon>Flavobacteriia</taxon>
        <taxon>Flavobacteriales</taxon>
        <taxon>Flavobacteriaceae</taxon>
        <taxon>Flavobacterium</taxon>
    </lineage>
</organism>
<evidence type="ECO:0000256" key="1">
    <source>
        <dbReference type="SAM" id="SignalP"/>
    </source>
</evidence>
<keyword evidence="3" id="KW-1185">Reference proteome</keyword>
<reference evidence="2 3" key="1">
    <citation type="submission" date="2024-09" db="EMBL/GenBank/DDBJ databases">
        <authorList>
            <person name="Sun Q."/>
            <person name="Mori K."/>
        </authorList>
    </citation>
    <scope>NUCLEOTIDE SEQUENCE [LARGE SCALE GENOMIC DNA]</scope>
    <source>
        <strain evidence="2 3">CECT 7955</strain>
    </source>
</reference>
<accession>A0ABV5GS90</accession>
<sequence>MKKFLTLVSAIALVFTSCSKDDDSGTNEAENTLLKKTIYTEGTDTDLYDATYDGNKIVSFIGSTDNSKTLYTYTGDLITKIEDFDNTTLEFTTNYFYNNGKLVSMEEIESGATQKNRTDYTYNSDGTVSFTNYSIVIATNVTNTIHNGKLFFANNNIIKKEVIRTNSTSTTTYLFDDKKNPAINIIGFDKLLDEDKSQKNNITKETEVAEYTSGGTTTTDTYITTNVFSYNSSGFPIQKKEYDENLVLDHTIDYFY</sequence>
<dbReference type="EMBL" id="JBHMEY010000071">
    <property type="protein sequence ID" value="MFB9098237.1"/>
    <property type="molecule type" value="Genomic_DNA"/>
</dbReference>
<protein>
    <recommendedName>
        <fullName evidence="4">YD repeat-containing protein</fullName>
    </recommendedName>
</protein>
<dbReference type="RefSeq" id="WP_236452935.1">
    <property type="nucleotide sequence ID" value="NZ_CBCSGE010000019.1"/>
</dbReference>
<name>A0ABV5GS90_9FLAO</name>
<evidence type="ECO:0008006" key="4">
    <source>
        <dbReference type="Google" id="ProtNLM"/>
    </source>
</evidence>
<keyword evidence="1" id="KW-0732">Signal</keyword>
<evidence type="ECO:0000313" key="3">
    <source>
        <dbReference type="Proteomes" id="UP001589607"/>
    </source>
</evidence>
<evidence type="ECO:0000313" key="2">
    <source>
        <dbReference type="EMBL" id="MFB9098237.1"/>
    </source>
</evidence>
<dbReference type="PROSITE" id="PS51257">
    <property type="entry name" value="PROKAR_LIPOPROTEIN"/>
    <property type="match status" value="1"/>
</dbReference>